<dbReference type="InterPro" id="IPR050367">
    <property type="entry name" value="APC_superfamily"/>
</dbReference>
<evidence type="ECO:0000256" key="4">
    <source>
        <dbReference type="ARBA" id="ARBA00023136"/>
    </source>
</evidence>
<proteinExistence type="predicted"/>
<feature type="transmembrane region" description="Helical" evidence="5">
    <location>
        <begin position="58"/>
        <end position="78"/>
    </location>
</feature>
<evidence type="ECO:0000256" key="3">
    <source>
        <dbReference type="ARBA" id="ARBA00022989"/>
    </source>
</evidence>
<feature type="transmembrane region" description="Helical" evidence="5">
    <location>
        <begin position="138"/>
        <end position="156"/>
    </location>
</feature>
<reference evidence="7 8" key="1">
    <citation type="submission" date="2017-04" db="EMBL/GenBank/DDBJ databases">
        <title>Novel microbial lineages endemic to geothermal iron-oxide mats fill important gaps in the evolutionary history of Archaea.</title>
        <authorList>
            <person name="Jay Z.J."/>
            <person name="Beam J.P."/>
            <person name="Dlakic M."/>
            <person name="Rusch D.B."/>
            <person name="Kozubal M.A."/>
            <person name="Inskeep W.P."/>
        </authorList>
    </citation>
    <scope>NUCLEOTIDE SEQUENCE [LARGE SCALE GENOMIC DNA]</scope>
    <source>
        <strain evidence="7">OSP_D</strain>
    </source>
</reference>
<feature type="domain" description="Amino acid permease/ SLC12A" evidence="6">
    <location>
        <begin position="50"/>
        <end position="387"/>
    </location>
</feature>
<feature type="transmembrane region" description="Helical" evidence="5">
    <location>
        <begin position="422"/>
        <end position="440"/>
    </location>
</feature>
<dbReference type="PIRSF" id="PIRSF006060">
    <property type="entry name" value="AA_transporter"/>
    <property type="match status" value="1"/>
</dbReference>
<evidence type="ECO:0000313" key="7">
    <source>
        <dbReference type="EMBL" id="PSN92063.1"/>
    </source>
</evidence>
<sequence>MPQTPKGSRSSEPSRLRQETVVMRRLGFIDAFFLAFGGQSILLSLLTYGAAVIALSGYFSPVAVALGTALVVLNGVVVQRLSNLYTQNGGYYNYAKNLNGRLGAHTGWVYISYAILYGGAYVVGTAFVVGYALGLSPVMVSLIITASAISLVLLGVKPSSRYAIATGALEIGIILYFVVGSFLHAHLTVYNPFSNIRLTRGIPLAILLGASIPTGYGVLAQVSGEVVEAERTVGRAMLTVIVISGLLASIFVLALTNLAYTMSLKAHTLGAESMLSLVSNVNEAARPIIIFSVLSDGVLGAMAYLMAATRTIWRMSQDGYMPKWFGVLRKGEPTNTLAILSPAYISITTVSMLFLPAFDDFVALGVVAALCSLYIHFVANTSLYSHTRKPSSRGNAWRIIALLAMCYTGFNFGFSLYEGKTVYAVVFLGLTLTGLVYTLLRPSKHRRVGLDYSS</sequence>
<dbReference type="PANTHER" id="PTHR42770">
    <property type="entry name" value="AMINO ACID TRANSPORTER-RELATED"/>
    <property type="match status" value="1"/>
</dbReference>
<dbReference type="Pfam" id="PF00324">
    <property type="entry name" value="AA_permease"/>
    <property type="match status" value="1"/>
</dbReference>
<protein>
    <recommendedName>
        <fullName evidence="6">Amino acid permease/ SLC12A domain-containing protein</fullName>
    </recommendedName>
</protein>
<evidence type="ECO:0000259" key="6">
    <source>
        <dbReference type="Pfam" id="PF00324"/>
    </source>
</evidence>
<evidence type="ECO:0000256" key="2">
    <source>
        <dbReference type="ARBA" id="ARBA00022692"/>
    </source>
</evidence>
<feature type="transmembrane region" description="Helical" evidence="5">
    <location>
        <begin position="108"/>
        <end position="132"/>
    </location>
</feature>
<feature type="transmembrane region" description="Helical" evidence="5">
    <location>
        <begin position="168"/>
        <end position="190"/>
    </location>
</feature>
<gene>
    <name evidence="7" type="ORF">B9Q03_02330</name>
</gene>
<keyword evidence="2 5" id="KW-0812">Transmembrane</keyword>
<feature type="transmembrane region" description="Helical" evidence="5">
    <location>
        <begin position="334"/>
        <end position="355"/>
    </location>
</feature>
<dbReference type="GO" id="GO:0016020">
    <property type="term" value="C:membrane"/>
    <property type="evidence" value="ECO:0007669"/>
    <property type="project" value="UniProtKB-SubCell"/>
</dbReference>
<dbReference type="Proteomes" id="UP000240322">
    <property type="component" value="Unassembled WGS sequence"/>
</dbReference>
<feature type="transmembrane region" description="Helical" evidence="5">
    <location>
        <begin position="288"/>
        <end position="313"/>
    </location>
</feature>
<feature type="transmembrane region" description="Helical" evidence="5">
    <location>
        <begin position="236"/>
        <end position="260"/>
    </location>
</feature>
<feature type="transmembrane region" description="Helical" evidence="5">
    <location>
        <begin position="361"/>
        <end position="384"/>
    </location>
</feature>
<keyword evidence="3 5" id="KW-1133">Transmembrane helix</keyword>
<feature type="transmembrane region" description="Helical" evidence="5">
    <location>
        <begin position="26"/>
        <end position="46"/>
    </location>
</feature>
<dbReference type="EMBL" id="NEXE01000011">
    <property type="protein sequence ID" value="PSN92063.1"/>
    <property type="molecule type" value="Genomic_DNA"/>
</dbReference>
<accession>A0A2R6B0E8</accession>
<name>A0A2R6B0E8_9ARCH</name>
<dbReference type="Gene3D" id="1.20.1740.10">
    <property type="entry name" value="Amino acid/polyamine transporter I"/>
    <property type="match status" value="1"/>
</dbReference>
<dbReference type="AlphaFoldDB" id="A0A2R6B0E8"/>
<dbReference type="PANTHER" id="PTHR42770:SF11">
    <property type="entry name" value="INNER MEMBRANE TRANSPORT PROTEIN YBAT"/>
    <property type="match status" value="1"/>
</dbReference>
<comment type="caution">
    <text evidence="7">The sequence shown here is derived from an EMBL/GenBank/DDBJ whole genome shotgun (WGS) entry which is preliminary data.</text>
</comment>
<dbReference type="InterPro" id="IPR004841">
    <property type="entry name" value="AA-permease/SLC12A_dom"/>
</dbReference>
<dbReference type="GO" id="GO:0055085">
    <property type="term" value="P:transmembrane transport"/>
    <property type="evidence" value="ECO:0007669"/>
    <property type="project" value="InterPro"/>
</dbReference>
<feature type="transmembrane region" description="Helical" evidence="5">
    <location>
        <begin position="202"/>
        <end position="224"/>
    </location>
</feature>
<comment type="subcellular location">
    <subcellularLocation>
        <location evidence="1">Membrane</location>
        <topology evidence="1">Multi-pass membrane protein</topology>
    </subcellularLocation>
</comment>
<keyword evidence="4 5" id="KW-0472">Membrane</keyword>
<evidence type="ECO:0000313" key="8">
    <source>
        <dbReference type="Proteomes" id="UP000240322"/>
    </source>
</evidence>
<evidence type="ECO:0000256" key="5">
    <source>
        <dbReference type="SAM" id="Phobius"/>
    </source>
</evidence>
<feature type="transmembrane region" description="Helical" evidence="5">
    <location>
        <begin position="396"/>
        <end position="416"/>
    </location>
</feature>
<organism evidence="7 8">
    <name type="scientific">Candidatus Marsarchaeota G2 archaeon OSP_D</name>
    <dbReference type="NCBI Taxonomy" id="1978157"/>
    <lineage>
        <taxon>Archaea</taxon>
        <taxon>Candidatus Marsarchaeota</taxon>
        <taxon>Candidatus Marsarchaeota group 2</taxon>
    </lineage>
</organism>
<evidence type="ECO:0000256" key="1">
    <source>
        <dbReference type="ARBA" id="ARBA00004141"/>
    </source>
</evidence>